<gene>
    <name evidence="2" type="ORF">BDZ94DRAFT_1242786</name>
</gene>
<dbReference type="Proteomes" id="UP000807353">
    <property type="component" value="Unassembled WGS sequence"/>
</dbReference>
<reference evidence="2" key="1">
    <citation type="submission" date="2020-11" db="EMBL/GenBank/DDBJ databases">
        <authorList>
            <consortium name="DOE Joint Genome Institute"/>
            <person name="Ahrendt S."/>
            <person name="Riley R."/>
            <person name="Andreopoulos W."/>
            <person name="Labutti K."/>
            <person name="Pangilinan J."/>
            <person name="Ruiz-Duenas F.J."/>
            <person name="Barrasa J.M."/>
            <person name="Sanchez-Garcia M."/>
            <person name="Camarero S."/>
            <person name="Miyauchi S."/>
            <person name="Serrano A."/>
            <person name="Linde D."/>
            <person name="Babiker R."/>
            <person name="Drula E."/>
            <person name="Ayuso-Fernandez I."/>
            <person name="Pacheco R."/>
            <person name="Padilla G."/>
            <person name="Ferreira P."/>
            <person name="Barriuso J."/>
            <person name="Kellner H."/>
            <person name="Castanera R."/>
            <person name="Alfaro M."/>
            <person name="Ramirez L."/>
            <person name="Pisabarro A.G."/>
            <person name="Kuo A."/>
            <person name="Tritt A."/>
            <person name="Lipzen A."/>
            <person name="He G."/>
            <person name="Yan M."/>
            <person name="Ng V."/>
            <person name="Cullen D."/>
            <person name="Martin F."/>
            <person name="Rosso M.-N."/>
            <person name="Henrissat B."/>
            <person name="Hibbett D."/>
            <person name="Martinez A.T."/>
            <person name="Grigoriev I.V."/>
        </authorList>
    </citation>
    <scope>NUCLEOTIDE SEQUENCE</scope>
    <source>
        <strain evidence="2">CBS 247.69</strain>
    </source>
</reference>
<evidence type="ECO:0000256" key="1">
    <source>
        <dbReference type="SAM" id="MobiDB-lite"/>
    </source>
</evidence>
<organism evidence="2 3">
    <name type="scientific">Collybia nuda</name>
    <dbReference type="NCBI Taxonomy" id="64659"/>
    <lineage>
        <taxon>Eukaryota</taxon>
        <taxon>Fungi</taxon>
        <taxon>Dikarya</taxon>
        <taxon>Basidiomycota</taxon>
        <taxon>Agaricomycotina</taxon>
        <taxon>Agaricomycetes</taxon>
        <taxon>Agaricomycetidae</taxon>
        <taxon>Agaricales</taxon>
        <taxon>Tricholomatineae</taxon>
        <taxon>Clitocybaceae</taxon>
        <taxon>Collybia</taxon>
    </lineage>
</organism>
<evidence type="ECO:0000313" key="2">
    <source>
        <dbReference type="EMBL" id="KAF9469592.1"/>
    </source>
</evidence>
<protein>
    <submittedName>
        <fullName evidence="2">Uncharacterized protein</fullName>
    </submittedName>
</protein>
<keyword evidence="3" id="KW-1185">Reference proteome</keyword>
<proteinExistence type="predicted"/>
<name>A0A9P5YGQ1_9AGAR</name>
<feature type="region of interest" description="Disordered" evidence="1">
    <location>
        <begin position="87"/>
        <end position="114"/>
    </location>
</feature>
<comment type="caution">
    <text evidence="2">The sequence shown here is derived from an EMBL/GenBank/DDBJ whole genome shotgun (WGS) entry which is preliminary data.</text>
</comment>
<evidence type="ECO:0000313" key="3">
    <source>
        <dbReference type="Proteomes" id="UP000807353"/>
    </source>
</evidence>
<dbReference type="AlphaFoldDB" id="A0A9P5YGQ1"/>
<sequence>MSPTKINGSDPLPTSEIIDVSEVVNLEADIAQLSALLSQESLNNDDDANVVELLQRLESADGVAQGVENKLDGILGKLDSLIGSLESKDAAGGPVEQPPTTGQLSAKEASNKST</sequence>
<dbReference type="EMBL" id="MU150229">
    <property type="protein sequence ID" value="KAF9469592.1"/>
    <property type="molecule type" value="Genomic_DNA"/>
</dbReference>
<accession>A0A9P5YGQ1</accession>